<dbReference type="KEGG" id="cact:HZ995_13660"/>
<gene>
    <name evidence="1" type="ORF">HZ995_13660</name>
</gene>
<evidence type="ECO:0000313" key="1">
    <source>
        <dbReference type="EMBL" id="QTN35512.1"/>
    </source>
</evidence>
<dbReference type="EMBL" id="CP060010">
    <property type="protein sequence ID" value="QTN35512.1"/>
    <property type="molecule type" value="Genomic_DNA"/>
</dbReference>
<dbReference type="RefSeq" id="WP_209356216.1">
    <property type="nucleotide sequence ID" value="NZ_CP060010.1"/>
</dbReference>
<sequence>MTENTQIVTVLTGDLVNSTALGAEKVEIAFERLQEVAKDLEAWHGGSLLFTRHRGDGWQVVLREPKFALRSALVFRAGLKAIAGEFDTYMSLLDGDVEFTEQQDLNTYTEPVFTYSGRFLELIKREAKHGRRMAIFNDDQTIAISSLADQIVNRWTKAQASAVYHFLMNENTTYSQVGDELGISRQAVSKSLESAGFFYVETALDSLENDHD</sequence>
<dbReference type="AlphaFoldDB" id="A0A975EPI8"/>
<dbReference type="Proteomes" id="UP000665026">
    <property type="component" value="Chromosome"/>
</dbReference>
<protein>
    <submittedName>
        <fullName evidence="1">Uncharacterized protein</fullName>
    </submittedName>
</protein>
<reference evidence="1" key="1">
    <citation type="submission" date="2020-07" db="EMBL/GenBank/DDBJ databases">
        <title>Genome sequences of bacteria associated with the marine, planktonic diatom Thalassiosira profunda strain ECT2AJA-044.</title>
        <authorList>
            <person name="Gargas C.B."/>
            <person name="Roberts W.R."/>
            <person name="Alverson A.J."/>
        </authorList>
    </citation>
    <scope>NUCLEOTIDE SEQUENCE</scope>
    <source>
        <strain evidence="1">ECT2AJA-044</strain>
    </source>
</reference>
<proteinExistence type="predicted"/>
<organism evidence="1 2">
    <name type="scientific">Cognatishimia activa</name>
    <dbReference type="NCBI Taxonomy" id="1715691"/>
    <lineage>
        <taxon>Bacteria</taxon>
        <taxon>Pseudomonadati</taxon>
        <taxon>Pseudomonadota</taxon>
        <taxon>Alphaproteobacteria</taxon>
        <taxon>Rhodobacterales</taxon>
        <taxon>Paracoccaceae</taxon>
        <taxon>Cognatishimia</taxon>
    </lineage>
</organism>
<accession>A0A975EPI8</accession>
<name>A0A975EPI8_9RHOB</name>
<evidence type="ECO:0000313" key="2">
    <source>
        <dbReference type="Proteomes" id="UP000665026"/>
    </source>
</evidence>